<comment type="similarity">
    <text evidence="1">Belongs to the beta type-B retroviral polymerase family. HERV class-II K(HML-2) pol subfamily.</text>
</comment>
<dbReference type="InterPro" id="IPR051320">
    <property type="entry name" value="Viral_Replic_Matur_Polypro"/>
</dbReference>
<feature type="domain" description="Reverse transcriptase" evidence="3">
    <location>
        <begin position="194"/>
        <end position="342"/>
    </location>
</feature>
<dbReference type="Gene3D" id="3.10.10.10">
    <property type="entry name" value="HIV Type 1 Reverse Transcriptase, subunit A, domain 1"/>
    <property type="match status" value="1"/>
</dbReference>
<evidence type="ECO:0000256" key="1">
    <source>
        <dbReference type="ARBA" id="ARBA00010879"/>
    </source>
</evidence>
<dbReference type="EMBL" id="JAYMGO010000024">
    <property type="protein sequence ID" value="KAL1248877.1"/>
    <property type="molecule type" value="Genomic_DNA"/>
</dbReference>
<evidence type="ECO:0000313" key="5">
    <source>
        <dbReference type="Proteomes" id="UP001558613"/>
    </source>
</evidence>
<dbReference type="Proteomes" id="UP001558613">
    <property type="component" value="Unassembled WGS sequence"/>
</dbReference>
<dbReference type="PANTHER" id="PTHR33064:SF37">
    <property type="entry name" value="RIBONUCLEASE H"/>
    <property type="match status" value="1"/>
</dbReference>
<proteinExistence type="inferred from homology"/>
<evidence type="ECO:0000313" key="4">
    <source>
        <dbReference type="EMBL" id="KAL1248877.1"/>
    </source>
</evidence>
<evidence type="ECO:0000256" key="2">
    <source>
        <dbReference type="ARBA" id="ARBA00012180"/>
    </source>
</evidence>
<dbReference type="CDD" id="cd01647">
    <property type="entry name" value="RT_LTR"/>
    <property type="match status" value="1"/>
</dbReference>
<dbReference type="InterPro" id="IPR043502">
    <property type="entry name" value="DNA/RNA_pol_sf"/>
</dbReference>
<gene>
    <name evidence="4" type="ORF">QQF64_022195</name>
</gene>
<dbReference type="Gene3D" id="3.30.70.270">
    <property type="match status" value="2"/>
</dbReference>
<reference evidence="4 5" key="1">
    <citation type="submission" date="2023-09" db="EMBL/GenBank/DDBJ databases">
        <authorList>
            <person name="Wang M."/>
        </authorList>
    </citation>
    <scope>NUCLEOTIDE SEQUENCE [LARGE SCALE GENOMIC DNA]</scope>
    <source>
        <strain evidence="4">GT-2023</strain>
        <tissue evidence="4">Liver</tissue>
    </source>
</reference>
<keyword evidence="5" id="KW-1185">Reference proteome</keyword>
<accession>A0ABR3LB31</accession>
<dbReference type="InterPro" id="IPR000477">
    <property type="entry name" value="RT_dom"/>
</dbReference>
<protein>
    <recommendedName>
        <fullName evidence="2">ribonuclease H</fullName>
        <ecNumber evidence="2">3.1.26.4</ecNumber>
    </recommendedName>
</protein>
<dbReference type="PANTHER" id="PTHR33064">
    <property type="entry name" value="POL PROTEIN"/>
    <property type="match status" value="1"/>
</dbReference>
<name>A0ABR3LB31_9TELE</name>
<sequence length="441" mass="49616">MTDHPKQTETLQPIIDQDPEVPESAVLVVCLPTEQQEDRPNCQPVTTQTLVPSLLVNELEATVPAYTKGVTVRLNMRRGQTLNHTLAYFQLSPKLPKGYRAGWLVSQTFHDLGLTIPILYQYKASFARDSLDCGLTNLHTVRIPSHPNALPTFVKQYKIPIASHEPVQEIIDSMLEKGIIRPCNSTYSAPIWPVPTIDYRKLNQQVPLSRWPMTQLEQEIPRISGATIFSTVDVASGFWTIPVHPEDQHKLAFTFGNRQYTFNRFGCANSTAEFNIFLNKACPDARMRGNLIYVDDVLMKSVTVDDHLEEIKHVLNQLTTAGAKIALHIGQWCKTKVNYVGLLIGPHGIEPQSSRIQAVQNIKTPKDISELRSFLGVCNYSRQFIENYSDIARPLTSLLKKDCPFLWTDAQDSAPCLAYPNPQKEFYLEAGFSNHCLSAGL</sequence>
<evidence type="ECO:0000259" key="3">
    <source>
        <dbReference type="Pfam" id="PF00078"/>
    </source>
</evidence>
<dbReference type="Pfam" id="PF00078">
    <property type="entry name" value="RVT_1"/>
    <property type="match status" value="1"/>
</dbReference>
<dbReference type="InterPro" id="IPR043128">
    <property type="entry name" value="Rev_trsase/Diguanyl_cyclase"/>
</dbReference>
<dbReference type="EC" id="3.1.26.4" evidence="2"/>
<dbReference type="SUPFAM" id="SSF56672">
    <property type="entry name" value="DNA/RNA polymerases"/>
    <property type="match status" value="1"/>
</dbReference>
<organism evidence="4 5">
    <name type="scientific">Cirrhinus molitorella</name>
    <name type="common">mud carp</name>
    <dbReference type="NCBI Taxonomy" id="172907"/>
    <lineage>
        <taxon>Eukaryota</taxon>
        <taxon>Metazoa</taxon>
        <taxon>Chordata</taxon>
        <taxon>Craniata</taxon>
        <taxon>Vertebrata</taxon>
        <taxon>Euteleostomi</taxon>
        <taxon>Actinopterygii</taxon>
        <taxon>Neopterygii</taxon>
        <taxon>Teleostei</taxon>
        <taxon>Ostariophysi</taxon>
        <taxon>Cypriniformes</taxon>
        <taxon>Cyprinidae</taxon>
        <taxon>Labeoninae</taxon>
        <taxon>Labeonini</taxon>
        <taxon>Cirrhinus</taxon>
    </lineage>
</organism>
<comment type="caution">
    <text evidence="4">The sequence shown here is derived from an EMBL/GenBank/DDBJ whole genome shotgun (WGS) entry which is preliminary data.</text>
</comment>